<evidence type="ECO:0000313" key="1">
    <source>
        <dbReference type="EMBL" id="JAE18013.1"/>
    </source>
</evidence>
<organism evidence="1">
    <name type="scientific">Arundo donax</name>
    <name type="common">Giant reed</name>
    <name type="synonym">Donax arundinaceus</name>
    <dbReference type="NCBI Taxonomy" id="35708"/>
    <lineage>
        <taxon>Eukaryota</taxon>
        <taxon>Viridiplantae</taxon>
        <taxon>Streptophyta</taxon>
        <taxon>Embryophyta</taxon>
        <taxon>Tracheophyta</taxon>
        <taxon>Spermatophyta</taxon>
        <taxon>Magnoliopsida</taxon>
        <taxon>Liliopsida</taxon>
        <taxon>Poales</taxon>
        <taxon>Poaceae</taxon>
        <taxon>PACMAD clade</taxon>
        <taxon>Arundinoideae</taxon>
        <taxon>Arundineae</taxon>
        <taxon>Arundo</taxon>
    </lineage>
</organism>
<proteinExistence type="predicted"/>
<name>A0A0A9GBG8_ARUDO</name>
<protein>
    <submittedName>
        <fullName evidence="1">Uncharacterized protein</fullName>
    </submittedName>
</protein>
<reference evidence="1" key="1">
    <citation type="submission" date="2014-09" db="EMBL/GenBank/DDBJ databases">
        <authorList>
            <person name="Magalhaes I.L.F."/>
            <person name="Oliveira U."/>
            <person name="Santos F.R."/>
            <person name="Vidigal T.H.D.A."/>
            <person name="Brescovit A.D."/>
            <person name="Santos A.J."/>
        </authorList>
    </citation>
    <scope>NUCLEOTIDE SEQUENCE</scope>
    <source>
        <tissue evidence="1">Shoot tissue taken approximately 20 cm above the soil surface</tissue>
    </source>
</reference>
<accession>A0A0A9GBG8</accession>
<reference evidence="1" key="2">
    <citation type="journal article" date="2015" name="Data Brief">
        <title>Shoot transcriptome of the giant reed, Arundo donax.</title>
        <authorList>
            <person name="Barrero R.A."/>
            <person name="Guerrero F.D."/>
            <person name="Moolhuijzen P."/>
            <person name="Goolsby J.A."/>
            <person name="Tidwell J."/>
            <person name="Bellgard S.E."/>
            <person name="Bellgard M.I."/>
        </authorList>
    </citation>
    <scope>NUCLEOTIDE SEQUENCE</scope>
    <source>
        <tissue evidence="1">Shoot tissue taken approximately 20 cm above the soil surface</tissue>
    </source>
</reference>
<dbReference type="AlphaFoldDB" id="A0A0A9GBG8"/>
<sequence>MIPHTLCWAYSSVYIDRSYNCLAYNCGRRLCHGEHTEHTLHRDSVGG</sequence>
<dbReference type="EMBL" id="GBRH01179883">
    <property type="protein sequence ID" value="JAE18013.1"/>
    <property type="molecule type" value="Transcribed_RNA"/>
</dbReference>